<dbReference type="InterPro" id="IPR007922">
    <property type="entry name" value="DciA-like"/>
</dbReference>
<dbReference type="AlphaFoldDB" id="A0A0S2HVU3"/>
<sequence>MRRSNESSLGDLIDNWLKNHDKRSPIVKAHVVNRWEDFVGKMAARYTDYVKFDGDKLIVKMKSAVARRELEMIKTPLIEKINQEAGSEVVADIEFSS</sequence>
<dbReference type="KEGG" id="blq:L21SP5_00443"/>
<dbReference type="Pfam" id="PF05258">
    <property type="entry name" value="DciA"/>
    <property type="match status" value="1"/>
</dbReference>
<protein>
    <recommendedName>
        <fullName evidence="3">DUF721 domain-containing protein</fullName>
    </recommendedName>
</protein>
<dbReference type="RefSeq" id="WP_057951702.1">
    <property type="nucleotide sequence ID" value="NZ_CP013118.1"/>
</dbReference>
<gene>
    <name evidence="1" type="ORF">L21SP5_00443</name>
</gene>
<evidence type="ECO:0008006" key="3">
    <source>
        <dbReference type="Google" id="ProtNLM"/>
    </source>
</evidence>
<dbReference type="PANTHER" id="PTHR36456:SF1">
    <property type="entry name" value="UPF0232 PROTEIN SCO3875"/>
    <property type="match status" value="1"/>
</dbReference>
<dbReference type="Proteomes" id="UP000064893">
    <property type="component" value="Chromosome"/>
</dbReference>
<dbReference type="OrthoDB" id="9796545at2"/>
<reference evidence="1 2" key="1">
    <citation type="submission" date="2015-11" db="EMBL/GenBank/DDBJ databases">
        <title>Description and complete genome sequence of a novel strain predominating in hypersaline microbial mats and representing a new family of the Bacteriodetes phylum.</title>
        <authorList>
            <person name="Spring S."/>
            <person name="Bunk B."/>
            <person name="Sproer C."/>
            <person name="Klenk H.-P."/>
        </authorList>
    </citation>
    <scope>NUCLEOTIDE SEQUENCE [LARGE SCALE GENOMIC DNA]</scope>
    <source>
        <strain evidence="1 2">L21-Spi-D4</strain>
    </source>
</reference>
<accession>A0A0S2HVU3</accession>
<proteinExistence type="predicted"/>
<dbReference type="PANTHER" id="PTHR36456">
    <property type="entry name" value="UPF0232 PROTEIN SCO3875"/>
    <property type="match status" value="1"/>
</dbReference>
<dbReference type="EMBL" id="CP013118">
    <property type="protein sequence ID" value="ALO14122.1"/>
    <property type="molecule type" value="Genomic_DNA"/>
</dbReference>
<organism evidence="1 2">
    <name type="scientific">Salinivirga cyanobacteriivorans</name>
    <dbReference type="NCBI Taxonomy" id="1307839"/>
    <lineage>
        <taxon>Bacteria</taxon>
        <taxon>Pseudomonadati</taxon>
        <taxon>Bacteroidota</taxon>
        <taxon>Bacteroidia</taxon>
        <taxon>Bacteroidales</taxon>
        <taxon>Salinivirgaceae</taxon>
        <taxon>Salinivirga</taxon>
    </lineage>
</organism>
<name>A0A0S2HVU3_9BACT</name>
<evidence type="ECO:0000313" key="2">
    <source>
        <dbReference type="Proteomes" id="UP000064893"/>
    </source>
</evidence>
<evidence type="ECO:0000313" key="1">
    <source>
        <dbReference type="EMBL" id="ALO14122.1"/>
    </source>
</evidence>
<dbReference type="STRING" id="1307839.L21SP5_00443"/>
<keyword evidence="2" id="KW-1185">Reference proteome</keyword>